<organism evidence="1 2">
    <name type="scientific">Bifidobacterium choerinum</name>
    <dbReference type="NCBI Taxonomy" id="35760"/>
    <lineage>
        <taxon>Bacteria</taxon>
        <taxon>Bacillati</taxon>
        <taxon>Actinomycetota</taxon>
        <taxon>Actinomycetes</taxon>
        <taxon>Bifidobacteriales</taxon>
        <taxon>Bifidobacteriaceae</taxon>
        <taxon>Bifidobacterium</taxon>
    </lineage>
</organism>
<dbReference type="Proteomes" id="UP000028995">
    <property type="component" value="Unassembled WGS sequence"/>
</dbReference>
<dbReference type="RefSeq" id="WP_033491326.1">
    <property type="nucleotide sequence ID" value="NZ_JGYU01000007.1"/>
</dbReference>
<protein>
    <submittedName>
        <fullName evidence="1">Putative polysaccharide biosynthesis protein</fullName>
    </submittedName>
</protein>
<comment type="caution">
    <text evidence="1">The sequence shown here is derived from an EMBL/GenBank/DDBJ whole genome shotgun (WGS) entry which is preliminary data.</text>
</comment>
<dbReference type="eggNOG" id="COG3774">
    <property type="taxonomic scope" value="Bacteria"/>
</dbReference>
<dbReference type="GO" id="GO:0016757">
    <property type="term" value="F:glycosyltransferase activity"/>
    <property type="evidence" value="ECO:0007669"/>
    <property type="project" value="InterPro"/>
</dbReference>
<accession>A0A087ADX1</accession>
<name>A0A087ADX1_9BIFI</name>
<proteinExistence type="predicted"/>
<dbReference type="InterPro" id="IPR008441">
    <property type="entry name" value="AfumC-like_glycosyl_Trfase"/>
</dbReference>
<dbReference type="STRING" id="35760.BCHO_0645"/>
<dbReference type="SUPFAM" id="SSF53448">
    <property type="entry name" value="Nucleotide-diphospho-sugar transferases"/>
    <property type="match status" value="1"/>
</dbReference>
<evidence type="ECO:0000313" key="2">
    <source>
        <dbReference type="Proteomes" id="UP000028995"/>
    </source>
</evidence>
<gene>
    <name evidence="1" type="ORF">BCHO_0645</name>
</gene>
<dbReference type="InterPro" id="IPR029044">
    <property type="entry name" value="Nucleotide-diphossugar_trans"/>
</dbReference>
<dbReference type="Gene3D" id="3.90.550.20">
    <property type="match status" value="1"/>
</dbReference>
<keyword evidence="2" id="KW-1185">Reference proteome</keyword>
<dbReference type="EMBL" id="JGYU01000007">
    <property type="protein sequence ID" value="KFI56971.1"/>
    <property type="molecule type" value="Genomic_DNA"/>
</dbReference>
<sequence length="319" mass="36874">MNALRKTMLDLRVGMRYSAVNLARLALQSVVSMDNHTLGRLNHARVLLMENWFAHEFAGALSTWKDMPESAQPFVDVHEAPIWMMWLQGANELPRTAEPFVGSIRKQNPDMDIRIVDLEQIQTLVDIPPIIEQRYREGALTGAHLSDYLRFLLLERYGGVWMDLSLYETAPIPIDRVLGVPFWSVKGLEPYPYAAAIPDGLDWQVYMMAAQPHALFNRVMLALTEEYWTRFDTRVDYFLTYYLSRLARTVPAVRDSYTRVSANNVMCEQPMVWVLGQSSLDGRTLVNRCRESGTWIYKTNLHESEHDLDRFLAVMEQLK</sequence>
<dbReference type="OrthoDB" id="9802881at2"/>
<evidence type="ECO:0000313" key="1">
    <source>
        <dbReference type="EMBL" id="KFI56971.1"/>
    </source>
</evidence>
<dbReference type="AlphaFoldDB" id="A0A087ADX1"/>
<dbReference type="Pfam" id="PF05704">
    <property type="entry name" value="Caps_synth"/>
    <property type="match status" value="1"/>
</dbReference>
<reference evidence="1 2" key="1">
    <citation type="submission" date="2014-03" db="EMBL/GenBank/DDBJ databases">
        <title>Genomics of Bifidobacteria.</title>
        <authorList>
            <person name="Ventura M."/>
            <person name="Milani C."/>
            <person name="Lugli G.A."/>
        </authorList>
    </citation>
    <scope>NUCLEOTIDE SEQUENCE [LARGE SCALE GENOMIC DNA]</scope>
    <source>
        <strain evidence="1 2">LMG 10510</strain>
    </source>
</reference>